<proteinExistence type="inferred from homology"/>
<dbReference type="Gene3D" id="3.40.50.720">
    <property type="entry name" value="NAD(P)-binding Rossmann-like Domain"/>
    <property type="match status" value="1"/>
</dbReference>
<comment type="catalytic activity">
    <reaction evidence="5 6">
        <text>dTDP-beta-L-rhamnose + NADP(+) = dTDP-4-dehydro-beta-L-rhamnose + NADPH + H(+)</text>
        <dbReference type="Rhea" id="RHEA:21796"/>
        <dbReference type="ChEBI" id="CHEBI:15378"/>
        <dbReference type="ChEBI" id="CHEBI:57510"/>
        <dbReference type="ChEBI" id="CHEBI:57783"/>
        <dbReference type="ChEBI" id="CHEBI:58349"/>
        <dbReference type="ChEBI" id="CHEBI:62830"/>
        <dbReference type="EC" id="1.1.1.133"/>
    </reaction>
</comment>
<dbReference type="InterPro" id="IPR036291">
    <property type="entry name" value="NAD(P)-bd_dom_sf"/>
</dbReference>
<dbReference type="EMBL" id="FXXQ01000004">
    <property type="protein sequence ID" value="SMX23454.1"/>
    <property type="molecule type" value="Genomic_DNA"/>
</dbReference>
<dbReference type="OrthoDB" id="9803892at2"/>
<dbReference type="SUPFAM" id="SSF51735">
    <property type="entry name" value="NAD(P)-binding Rossmann-fold domains"/>
    <property type="match status" value="1"/>
</dbReference>
<name>A0A238J0M4_9RHOB</name>
<dbReference type="NCBIfam" id="TIGR01214">
    <property type="entry name" value="rmlD"/>
    <property type="match status" value="1"/>
</dbReference>
<sequence>MKIALFGKTGQVATEIQRRAPKGVIVQAIGRNRADFALASTVAQVALDVDADVIINAAAYTAVDKAENEADLANLVNHLSVAALAQTAAKRAIPLIHISTDYVFDGSGELPRTPDAPTGPLGIYGRTKRAGEEAILAENGPSVILRTSWVFSAHGSNFVKTMLRLGRERDKLSIVADQIGGPTSAAAIADAVLAIAAQLGNGSKTGIYHFSGAPDASWASFAREIFRQSKLDVSVNEILTSDYPTPAKRPLNSRLSCDSLAREFGIQRPDWRDDLTTVLEELGAI</sequence>
<dbReference type="PANTHER" id="PTHR10491">
    <property type="entry name" value="DTDP-4-DEHYDRORHAMNOSE REDUCTASE"/>
    <property type="match status" value="1"/>
</dbReference>
<dbReference type="PANTHER" id="PTHR10491:SF4">
    <property type="entry name" value="METHIONINE ADENOSYLTRANSFERASE 2 SUBUNIT BETA"/>
    <property type="match status" value="1"/>
</dbReference>
<comment type="cofactor">
    <cofactor evidence="6">
        <name>Mg(2+)</name>
        <dbReference type="ChEBI" id="CHEBI:18420"/>
    </cofactor>
    <text evidence="6">Binds 1 Mg(2+) ion per monomer.</text>
</comment>
<evidence type="ECO:0000256" key="2">
    <source>
        <dbReference type="ARBA" id="ARBA00010944"/>
    </source>
</evidence>
<dbReference type="Pfam" id="PF04321">
    <property type="entry name" value="RmlD_sub_bind"/>
    <property type="match status" value="1"/>
</dbReference>
<dbReference type="InterPro" id="IPR005913">
    <property type="entry name" value="dTDP_dehydrorham_reduct"/>
</dbReference>
<dbReference type="GO" id="GO:0005829">
    <property type="term" value="C:cytosol"/>
    <property type="evidence" value="ECO:0007669"/>
    <property type="project" value="TreeGrafter"/>
</dbReference>
<comment type="pathway">
    <text evidence="1 6">Carbohydrate biosynthesis; dTDP-L-rhamnose biosynthesis.</text>
</comment>
<evidence type="ECO:0000313" key="9">
    <source>
        <dbReference type="Proteomes" id="UP000201838"/>
    </source>
</evidence>
<evidence type="ECO:0000259" key="7">
    <source>
        <dbReference type="Pfam" id="PF04321"/>
    </source>
</evidence>
<dbReference type="UniPathway" id="UPA00124"/>
<dbReference type="CDD" id="cd05254">
    <property type="entry name" value="dTDP_HR_like_SDR_e"/>
    <property type="match status" value="1"/>
</dbReference>
<keyword evidence="6" id="KW-0521">NADP</keyword>
<dbReference type="AlphaFoldDB" id="A0A238J0M4"/>
<evidence type="ECO:0000256" key="6">
    <source>
        <dbReference type="RuleBase" id="RU364082"/>
    </source>
</evidence>
<dbReference type="EC" id="1.1.1.133" evidence="3 6"/>
<dbReference type="RefSeq" id="WP_093973437.1">
    <property type="nucleotide sequence ID" value="NZ_FXXQ01000004.1"/>
</dbReference>
<accession>A0A238J0M4</accession>
<evidence type="ECO:0000313" key="8">
    <source>
        <dbReference type="EMBL" id="SMX23454.1"/>
    </source>
</evidence>
<keyword evidence="6 8" id="KW-0560">Oxidoreductase</keyword>
<protein>
    <recommendedName>
        <fullName evidence="4 6">dTDP-4-dehydrorhamnose reductase</fullName>
        <ecNumber evidence="3 6">1.1.1.133</ecNumber>
    </recommendedName>
</protein>
<feature type="domain" description="RmlD-like substrate binding" evidence="7">
    <location>
        <begin position="1"/>
        <end position="282"/>
    </location>
</feature>
<evidence type="ECO:0000256" key="5">
    <source>
        <dbReference type="ARBA" id="ARBA00048200"/>
    </source>
</evidence>
<dbReference type="InterPro" id="IPR029903">
    <property type="entry name" value="RmlD-like-bd"/>
</dbReference>
<comment type="similarity">
    <text evidence="2 6">Belongs to the dTDP-4-dehydrorhamnose reductase family.</text>
</comment>
<evidence type="ECO:0000256" key="4">
    <source>
        <dbReference type="ARBA" id="ARBA00017099"/>
    </source>
</evidence>
<dbReference type="GO" id="GO:0008831">
    <property type="term" value="F:dTDP-4-dehydrorhamnose reductase activity"/>
    <property type="evidence" value="ECO:0007669"/>
    <property type="project" value="UniProtKB-EC"/>
</dbReference>
<gene>
    <name evidence="8" type="primary">rfbD</name>
    <name evidence="8" type="ORF">BOA8489_01561</name>
</gene>
<comment type="function">
    <text evidence="6">Catalyzes the reduction of dTDP-6-deoxy-L-lyxo-4-hexulose to yield dTDP-L-rhamnose.</text>
</comment>
<dbReference type="GO" id="GO:0019305">
    <property type="term" value="P:dTDP-rhamnose biosynthetic process"/>
    <property type="evidence" value="ECO:0007669"/>
    <property type="project" value="UniProtKB-UniPathway"/>
</dbReference>
<dbReference type="Gene3D" id="3.90.25.10">
    <property type="entry name" value="UDP-galactose 4-epimerase, domain 1"/>
    <property type="match status" value="1"/>
</dbReference>
<dbReference type="Proteomes" id="UP000201838">
    <property type="component" value="Unassembled WGS sequence"/>
</dbReference>
<keyword evidence="9" id="KW-1185">Reference proteome</keyword>
<evidence type="ECO:0000256" key="3">
    <source>
        <dbReference type="ARBA" id="ARBA00012929"/>
    </source>
</evidence>
<evidence type="ECO:0000256" key="1">
    <source>
        <dbReference type="ARBA" id="ARBA00004781"/>
    </source>
</evidence>
<reference evidence="8 9" key="1">
    <citation type="submission" date="2017-05" db="EMBL/GenBank/DDBJ databases">
        <authorList>
            <person name="Song R."/>
            <person name="Chenine A.L."/>
            <person name="Ruprecht R.M."/>
        </authorList>
    </citation>
    <scope>NUCLEOTIDE SEQUENCE [LARGE SCALE GENOMIC DNA]</scope>
    <source>
        <strain evidence="8 9">CECT 8489</strain>
    </source>
</reference>
<organism evidence="8 9">
    <name type="scientific">Boseongicola aestuarii</name>
    <dbReference type="NCBI Taxonomy" id="1470561"/>
    <lineage>
        <taxon>Bacteria</taxon>
        <taxon>Pseudomonadati</taxon>
        <taxon>Pseudomonadota</taxon>
        <taxon>Alphaproteobacteria</taxon>
        <taxon>Rhodobacterales</taxon>
        <taxon>Paracoccaceae</taxon>
        <taxon>Boseongicola</taxon>
    </lineage>
</organism>